<comment type="caution">
    <text evidence="2">The sequence shown here is derived from an EMBL/GenBank/DDBJ whole genome shotgun (WGS) entry which is preliminary data.</text>
</comment>
<protein>
    <recommendedName>
        <fullName evidence="4">Divalent-cation tolerance protein CutA</fullName>
    </recommendedName>
</protein>
<dbReference type="AlphaFoldDB" id="A0A2H0ND48"/>
<dbReference type="EMBL" id="PCWQ01000009">
    <property type="protein sequence ID" value="PIR06821.1"/>
    <property type="molecule type" value="Genomic_DNA"/>
</dbReference>
<proteinExistence type="inferred from homology"/>
<dbReference type="Pfam" id="PF03091">
    <property type="entry name" value="CutA1"/>
    <property type="match status" value="1"/>
</dbReference>
<dbReference type="SUPFAM" id="SSF54913">
    <property type="entry name" value="GlnB-like"/>
    <property type="match status" value="1"/>
</dbReference>
<evidence type="ECO:0000313" key="3">
    <source>
        <dbReference type="Proteomes" id="UP000230564"/>
    </source>
</evidence>
<reference evidence="2 3" key="1">
    <citation type="submission" date="2017-09" db="EMBL/GenBank/DDBJ databases">
        <title>Depth-based differentiation of microbial function through sediment-hosted aquifers and enrichment of novel symbionts in the deep terrestrial subsurface.</title>
        <authorList>
            <person name="Probst A.J."/>
            <person name="Ladd B."/>
            <person name="Jarett J.K."/>
            <person name="Geller-Mcgrath D.E."/>
            <person name="Sieber C.M."/>
            <person name="Emerson J.B."/>
            <person name="Anantharaman K."/>
            <person name="Thomas B.C."/>
            <person name="Malmstrom R."/>
            <person name="Stieglmeier M."/>
            <person name="Klingl A."/>
            <person name="Woyke T."/>
            <person name="Ryan C.M."/>
            <person name="Banfield J.F."/>
        </authorList>
    </citation>
    <scope>NUCLEOTIDE SEQUENCE [LARGE SCALE GENOMIC DNA]</scope>
    <source>
        <strain evidence="2">CG11_big_fil_rev_8_21_14_0_20_36_20</strain>
    </source>
</reference>
<organism evidence="2 3">
    <name type="scientific">Candidatus Komeilibacteria bacterium CG11_big_fil_rev_8_21_14_0_20_36_20</name>
    <dbReference type="NCBI Taxonomy" id="1974477"/>
    <lineage>
        <taxon>Bacteria</taxon>
        <taxon>Candidatus Komeiliibacteriota</taxon>
    </lineage>
</organism>
<evidence type="ECO:0000256" key="1">
    <source>
        <dbReference type="ARBA" id="ARBA00010169"/>
    </source>
</evidence>
<sequence>MPKEYFRSLIACPSQLEAETILEALLKDKLIAGGLISAGQSRHWWQGKIDREDYYNISAFTIAKHRDKIIKIVEQISADDTPGIVFFKIDYSYPKFLDWIDENTK</sequence>
<accession>A0A2H0ND48</accession>
<name>A0A2H0ND48_9BACT</name>
<evidence type="ECO:0000313" key="2">
    <source>
        <dbReference type="EMBL" id="PIR06821.1"/>
    </source>
</evidence>
<dbReference type="Gene3D" id="3.30.70.120">
    <property type="match status" value="1"/>
</dbReference>
<evidence type="ECO:0008006" key="4">
    <source>
        <dbReference type="Google" id="ProtNLM"/>
    </source>
</evidence>
<comment type="similarity">
    <text evidence="1">Belongs to the CutA family.</text>
</comment>
<dbReference type="InterPro" id="IPR004323">
    <property type="entry name" value="Ion_tolerance_CutA"/>
</dbReference>
<dbReference type="GO" id="GO:0010038">
    <property type="term" value="P:response to metal ion"/>
    <property type="evidence" value="ECO:0007669"/>
    <property type="project" value="InterPro"/>
</dbReference>
<dbReference type="Proteomes" id="UP000230564">
    <property type="component" value="Unassembled WGS sequence"/>
</dbReference>
<dbReference type="InterPro" id="IPR015867">
    <property type="entry name" value="N-reg_PII/ATP_PRibTrfase_C"/>
</dbReference>
<dbReference type="InterPro" id="IPR011322">
    <property type="entry name" value="N-reg_PII-like_a/b"/>
</dbReference>
<gene>
    <name evidence="2" type="ORF">COV55_02515</name>
</gene>